<keyword evidence="1" id="KW-0812">Transmembrane</keyword>
<name>A0A0A9EMH2_ARUDO</name>
<evidence type="ECO:0000256" key="1">
    <source>
        <dbReference type="SAM" id="Phobius"/>
    </source>
</evidence>
<organism evidence="2">
    <name type="scientific">Arundo donax</name>
    <name type="common">Giant reed</name>
    <name type="synonym">Donax arundinaceus</name>
    <dbReference type="NCBI Taxonomy" id="35708"/>
    <lineage>
        <taxon>Eukaryota</taxon>
        <taxon>Viridiplantae</taxon>
        <taxon>Streptophyta</taxon>
        <taxon>Embryophyta</taxon>
        <taxon>Tracheophyta</taxon>
        <taxon>Spermatophyta</taxon>
        <taxon>Magnoliopsida</taxon>
        <taxon>Liliopsida</taxon>
        <taxon>Poales</taxon>
        <taxon>Poaceae</taxon>
        <taxon>PACMAD clade</taxon>
        <taxon>Arundinoideae</taxon>
        <taxon>Arundineae</taxon>
        <taxon>Arundo</taxon>
    </lineage>
</organism>
<keyword evidence="1" id="KW-0472">Membrane</keyword>
<proteinExistence type="predicted"/>
<accession>A0A0A9EMH2</accession>
<sequence length="37" mass="4407">MKYLYSIIGKVVLIRVHVTCYSYYLIRFPFYGVTSVN</sequence>
<evidence type="ECO:0000313" key="2">
    <source>
        <dbReference type="EMBL" id="JAD97237.1"/>
    </source>
</evidence>
<protein>
    <submittedName>
        <fullName evidence="2">Uncharacterized protein</fullName>
    </submittedName>
</protein>
<feature type="transmembrane region" description="Helical" evidence="1">
    <location>
        <begin position="7"/>
        <end position="26"/>
    </location>
</feature>
<dbReference type="EMBL" id="GBRH01200658">
    <property type="protein sequence ID" value="JAD97237.1"/>
    <property type="molecule type" value="Transcribed_RNA"/>
</dbReference>
<keyword evidence="1" id="KW-1133">Transmembrane helix</keyword>
<reference evidence="2" key="2">
    <citation type="journal article" date="2015" name="Data Brief">
        <title>Shoot transcriptome of the giant reed, Arundo donax.</title>
        <authorList>
            <person name="Barrero R.A."/>
            <person name="Guerrero F.D."/>
            <person name="Moolhuijzen P."/>
            <person name="Goolsby J.A."/>
            <person name="Tidwell J."/>
            <person name="Bellgard S.E."/>
            <person name="Bellgard M.I."/>
        </authorList>
    </citation>
    <scope>NUCLEOTIDE SEQUENCE</scope>
    <source>
        <tissue evidence="2">Shoot tissue taken approximately 20 cm above the soil surface</tissue>
    </source>
</reference>
<dbReference type="AlphaFoldDB" id="A0A0A9EMH2"/>
<reference evidence="2" key="1">
    <citation type="submission" date="2014-09" db="EMBL/GenBank/DDBJ databases">
        <authorList>
            <person name="Magalhaes I.L.F."/>
            <person name="Oliveira U."/>
            <person name="Santos F.R."/>
            <person name="Vidigal T.H.D.A."/>
            <person name="Brescovit A.D."/>
            <person name="Santos A.J."/>
        </authorList>
    </citation>
    <scope>NUCLEOTIDE SEQUENCE</scope>
    <source>
        <tissue evidence="2">Shoot tissue taken approximately 20 cm above the soil surface</tissue>
    </source>
</reference>